<name>A0A4R1QQH1_9FIRM</name>
<dbReference type="EMBL" id="SLUO01000019">
    <property type="protein sequence ID" value="TCL54615.1"/>
    <property type="molecule type" value="Genomic_DNA"/>
</dbReference>
<dbReference type="GO" id="GO:0042802">
    <property type="term" value="F:identical protein binding"/>
    <property type="evidence" value="ECO:0007669"/>
    <property type="project" value="TreeGrafter"/>
</dbReference>
<keyword evidence="3" id="KW-0808">Transferase</keyword>
<dbReference type="GO" id="GO:0016301">
    <property type="term" value="F:kinase activity"/>
    <property type="evidence" value="ECO:0007669"/>
    <property type="project" value="UniProtKB-KW"/>
</dbReference>
<feature type="transmembrane region" description="Helical" evidence="1">
    <location>
        <begin position="117"/>
        <end position="136"/>
    </location>
</feature>
<sequence>MGDSLSFILISLVNSLLFMAAMTNLLLFPLRLNIKLFIYLYILLCQIFFAPQLGQYIIFFTIGGAILIIAASNKHYVINSLFALMGYLIAIFINYVLVTFLNLIGITVFDVTSNNNYYFIFAVVYTIITCIVSQLFGRYLRDLFAQHKLIFSKEILTLFISEIIVCTSIFAYNIIQGEQEGYPTEIVYFNAILFGTFFIITFIIFFFSLRIMYKNQELEFIKQQKQSLEEYVKKVDDLYQDTRIFKHDYINILSTMQYYIDDDDIDNLKTFFRTKILPSSEALTNKDSIIGKLSNIKVLELKSILYAKLISAMNQKLNITLEIQEEINSISMDMLDLSTVIGAFMDNAIEAAKASEDKKLLILLIYNNESVTIVISNSAPVIDIKLDAIYNKDVTYKEGHSGLGLYSSNKILDKYSNVIHSTNYNYNIFTQTLEICTQHNTEEV</sequence>
<evidence type="ECO:0000256" key="1">
    <source>
        <dbReference type="SAM" id="Phobius"/>
    </source>
</evidence>
<feature type="transmembrane region" description="Helical" evidence="1">
    <location>
        <begin position="6"/>
        <end position="27"/>
    </location>
</feature>
<keyword evidence="4" id="KW-1185">Reference proteome</keyword>
<proteinExistence type="predicted"/>
<feature type="domain" description="Sensor histidine kinase NatK-like C-terminal" evidence="2">
    <location>
        <begin position="332"/>
        <end position="435"/>
    </location>
</feature>
<protein>
    <submittedName>
        <fullName evidence="3">Two-component system sensor histidine kinase AgrC</fullName>
    </submittedName>
</protein>
<gene>
    <name evidence="3" type="ORF">EDD76_11938</name>
</gene>
<dbReference type="PANTHER" id="PTHR40448">
    <property type="entry name" value="TWO-COMPONENT SENSOR HISTIDINE KINASE"/>
    <property type="match status" value="1"/>
</dbReference>
<dbReference type="InterPro" id="IPR036890">
    <property type="entry name" value="HATPase_C_sf"/>
</dbReference>
<dbReference type="Gene3D" id="3.30.565.10">
    <property type="entry name" value="Histidine kinase-like ATPase, C-terminal domain"/>
    <property type="match status" value="1"/>
</dbReference>
<dbReference type="AlphaFoldDB" id="A0A4R1QQH1"/>
<keyword evidence="1" id="KW-1133">Transmembrane helix</keyword>
<dbReference type="SUPFAM" id="SSF55874">
    <property type="entry name" value="ATPase domain of HSP90 chaperone/DNA topoisomerase II/histidine kinase"/>
    <property type="match status" value="1"/>
</dbReference>
<dbReference type="RefSeq" id="WP_031391945.1">
    <property type="nucleotide sequence ID" value="NZ_JPNB01000002.1"/>
</dbReference>
<feature type="transmembrane region" description="Helical" evidence="1">
    <location>
        <begin position="156"/>
        <end position="175"/>
    </location>
</feature>
<evidence type="ECO:0000259" key="2">
    <source>
        <dbReference type="Pfam" id="PF14501"/>
    </source>
</evidence>
<dbReference type="OrthoDB" id="1656061at2"/>
<comment type="caution">
    <text evidence="3">The sequence shown here is derived from an EMBL/GenBank/DDBJ whole genome shotgun (WGS) entry which is preliminary data.</text>
</comment>
<feature type="transmembrane region" description="Helical" evidence="1">
    <location>
        <begin position="187"/>
        <end position="209"/>
    </location>
</feature>
<dbReference type="PANTHER" id="PTHR40448:SF1">
    <property type="entry name" value="TWO-COMPONENT SENSOR HISTIDINE KINASE"/>
    <property type="match status" value="1"/>
</dbReference>
<dbReference type="InterPro" id="IPR032834">
    <property type="entry name" value="NatK-like_C"/>
</dbReference>
<dbReference type="Proteomes" id="UP000295718">
    <property type="component" value="Unassembled WGS sequence"/>
</dbReference>
<organism evidence="3 4">
    <name type="scientific">Kineothrix alysoides</name>
    <dbReference type="NCBI Taxonomy" id="1469948"/>
    <lineage>
        <taxon>Bacteria</taxon>
        <taxon>Bacillati</taxon>
        <taxon>Bacillota</taxon>
        <taxon>Clostridia</taxon>
        <taxon>Lachnospirales</taxon>
        <taxon>Lachnospiraceae</taxon>
        <taxon>Kineothrix</taxon>
    </lineage>
</organism>
<feature type="transmembrane region" description="Helical" evidence="1">
    <location>
        <begin position="56"/>
        <end position="72"/>
    </location>
</feature>
<dbReference type="STRING" id="1469948.GCA_000732725_03311"/>
<keyword evidence="3" id="KW-0418">Kinase</keyword>
<dbReference type="Pfam" id="PF14501">
    <property type="entry name" value="HATPase_c_5"/>
    <property type="match status" value="1"/>
</dbReference>
<evidence type="ECO:0000313" key="4">
    <source>
        <dbReference type="Proteomes" id="UP000295718"/>
    </source>
</evidence>
<accession>A0A4R1QQH1</accession>
<reference evidence="3 4" key="1">
    <citation type="submission" date="2019-03" db="EMBL/GenBank/DDBJ databases">
        <title>Genomic Encyclopedia of Type Strains, Phase IV (KMG-IV): sequencing the most valuable type-strain genomes for metagenomic binning, comparative biology and taxonomic classification.</title>
        <authorList>
            <person name="Goeker M."/>
        </authorList>
    </citation>
    <scope>NUCLEOTIDE SEQUENCE [LARGE SCALE GENOMIC DNA]</scope>
    <source>
        <strain evidence="3 4">DSM 100556</strain>
    </source>
</reference>
<feature type="transmembrane region" description="Helical" evidence="1">
    <location>
        <begin position="84"/>
        <end position="105"/>
    </location>
</feature>
<keyword evidence="1" id="KW-0472">Membrane</keyword>
<evidence type="ECO:0000313" key="3">
    <source>
        <dbReference type="EMBL" id="TCL54615.1"/>
    </source>
</evidence>
<keyword evidence="1" id="KW-0812">Transmembrane</keyword>